<feature type="signal peptide" evidence="4">
    <location>
        <begin position="1"/>
        <end position="23"/>
    </location>
</feature>
<dbReference type="CDD" id="cd13585">
    <property type="entry name" value="PBP2_TMBP_like"/>
    <property type="match status" value="1"/>
</dbReference>
<evidence type="ECO:0000313" key="6">
    <source>
        <dbReference type="Proteomes" id="UP000646478"/>
    </source>
</evidence>
<name>A0A916SD05_9HYPH</name>
<keyword evidence="3" id="KW-0574">Periplasm</keyword>
<dbReference type="InterPro" id="IPR006059">
    <property type="entry name" value="SBP"/>
</dbReference>
<feature type="chain" id="PRO_5037955418" evidence="4">
    <location>
        <begin position="24"/>
        <end position="431"/>
    </location>
</feature>
<evidence type="ECO:0000313" key="5">
    <source>
        <dbReference type="EMBL" id="GGA93976.1"/>
    </source>
</evidence>
<dbReference type="Pfam" id="PF01547">
    <property type="entry name" value="SBP_bac_1"/>
    <property type="match status" value="1"/>
</dbReference>
<dbReference type="EMBL" id="BMHH01000008">
    <property type="protein sequence ID" value="GGA93976.1"/>
    <property type="molecule type" value="Genomic_DNA"/>
</dbReference>
<keyword evidence="6" id="KW-1185">Reference proteome</keyword>
<dbReference type="AlphaFoldDB" id="A0A916SD05"/>
<dbReference type="PANTHER" id="PTHR43649">
    <property type="entry name" value="ARABINOSE-BINDING PROTEIN-RELATED"/>
    <property type="match status" value="1"/>
</dbReference>
<dbReference type="RefSeq" id="WP_188824293.1">
    <property type="nucleotide sequence ID" value="NZ_BMHH01000008.1"/>
</dbReference>
<accession>A0A916SD05</accession>
<dbReference type="PANTHER" id="PTHR43649:SF12">
    <property type="entry name" value="DIACETYLCHITOBIOSE BINDING PROTEIN DASA"/>
    <property type="match status" value="1"/>
</dbReference>
<evidence type="ECO:0000256" key="2">
    <source>
        <dbReference type="ARBA" id="ARBA00008520"/>
    </source>
</evidence>
<keyword evidence="4" id="KW-0732">Signal</keyword>
<dbReference type="Proteomes" id="UP000646478">
    <property type="component" value="Unassembled WGS sequence"/>
</dbReference>
<dbReference type="GO" id="GO:0042597">
    <property type="term" value="C:periplasmic space"/>
    <property type="evidence" value="ECO:0007669"/>
    <property type="project" value="UniProtKB-SubCell"/>
</dbReference>
<reference evidence="5" key="1">
    <citation type="journal article" date="2014" name="Int. J. Syst. Evol. Microbiol.">
        <title>Complete genome sequence of Corynebacterium casei LMG S-19264T (=DSM 44701T), isolated from a smear-ripened cheese.</title>
        <authorList>
            <consortium name="US DOE Joint Genome Institute (JGI-PGF)"/>
            <person name="Walter F."/>
            <person name="Albersmeier A."/>
            <person name="Kalinowski J."/>
            <person name="Ruckert C."/>
        </authorList>
    </citation>
    <scope>NUCLEOTIDE SEQUENCE</scope>
    <source>
        <strain evidence="5">CGMCC 1.15082</strain>
    </source>
</reference>
<dbReference type="Gene3D" id="3.40.190.10">
    <property type="entry name" value="Periplasmic binding protein-like II"/>
    <property type="match status" value="2"/>
</dbReference>
<gene>
    <name evidence="5" type="ORF">GCM10011491_22730</name>
</gene>
<comment type="similarity">
    <text evidence="2">Belongs to the bacterial solute-binding protein 1 family.</text>
</comment>
<proteinExistence type="inferred from homology"/>
<organism evidence="5 6">
    <name type="scientific">Brucella endophytica</name>
    <dbReference type="NCBI Taxonomy" id="1963359"/>
    <lineage>
        <taxon>Bacteria</taxon>
        <taxon>Pseudomonadati</taxon>
        <taxon>Pseudomonadota</taxon>
        <taxon>Alphaproteobacteria</taxon>
        <taxon>Hyphomicrobiales</taxon>
        <taxon>Brucellaceae</taxon>
        <taxon>Brucella/Ochrobactrum group</taxon>
        <taxon>Brucella</taxon>
    </lineage>
</organism>
<evidence type="ECO:0000256" key="3">
    <source>
        <dbReference type="ARBA" id="ARBA00022764"/>
    </source>
</evidence>
<comment type="subcellular location">
    <subcellularLocation>
        <location evidence="1">Periplasm</location>
    </subcellularLocation>
</comment>
<dbReference type="InterPro" id="IPR050490">
    <property type="entry name" value="Bact_solute-bd_prot1"/>
</dbReference>
<evidence type="ECO:0000256" key="1">
    <source>
        <dbReference type="ARBA" id="ARBA00004418"/>
    </source>
</evidence>
<evidence type="ECO:0000256" key="4">
    <source>
        <dbReference type="SAM" id="SignalP"/>
    </source>
</evidence>
<sequence length="431" mass="45839">MNRRHFIALTLALSSSVAVPAFAQDASSQPYKGTHLAVLMEGHPTTDGIQALLPEFTKATGIEVELEVVPESDITAKMLLEFSSGSGRYDVVQNNIIYIPGFVKAGYIAPLDELASRFATNYDKTDFVPGYLNTNIVDGKLYGLPVYGESTFLMYRKDLFEQFGIAPPKSFSDVTAAAKTIKEKSNGEIAGITMRGAQGIQNVYVWAGWLWGYGGEFITKDGKSALGSEEAAASLDAFANVLRNYGPVGVANFGWEENRVLFQQGKAGMTMDATVNGAFNEDPSISSVVGKVGYVPVPVETDKLKGGSSSLAVHSFYVSSASQHKEAAWLFASWATAKEQQIKSFGIAPNSGVTSLAALNSEAFNKRYGAFKDAMLASINIGNPQYLPTVEAANEIINNTGIAVSKVLAGSATAKDALAEASAANDAALSR</sequence>
<dbReference type="SUPFAM" id="SSF53850">
    <property type="entry name" value="Periplasmic binding protein-like II"/>
    <property type="match status" value="1"/>
</dbReference>
<comment type="caution">
    <text evidence="5">The sequence shown here is derived from an EMBL/GenBank/DDBJ whole genome shotgun (WGS) entry which is preliminary data.</text>
</comment>
<protein>
    <submittedName>
        <fullName evidence="5">Sugar ABC transporter substrate-binding protein</fullName>
    </submittedName>
</protein>
<reference evidence="5" key="2">
    <citation type="submission" date="2020-09" db="EMBL/GenBank/DDBJ databases">
        <authorList>
            <person name="Sun Q."/>
            <person name="Zhou Y."/>
        </authorList>
    </citation>
    <scope>NUCLEOTIDE SEQUENCE</scope>
    <source>
        <strain evidence="5">CGMCC 1.15082</strain>
    </source>
</reference>